<dbReference type="RefSeq" id="WP_159462971.1">
    <property type="nucleotide sequence ID" value="NZ_FCNZ02000044.1"/>
</dbReference>
<evidence type="ECO:0000256" key="6">
    <source>
        <dbReference type="ARBA" id="ARBA00023136"/>
    </source>
</evidence>
<feature type="transmembrane region" description="Helical" evidence="7">
    <location>
        <begin position="61"/>
        <end position="79"/>
    </location>
</feature>
<evidence type="ECO:0000259" key="8">
    <source>
        <dbReference type="PROSITE" id="PS50850"/>
    </source>
</evidence>
<dbReference type="PANTHER" id="PTHR43045:SF7">
    <property type="entry name" value="MAJOR FACILITATOR SUPERFAMILY TRANSPORTER"/>
    <property type="match status" value="1"/>
</dbReference>
<gene>
    <name evidence="9" type="ORF">AWB66_05905</name>
</gene>
<dbReference type="PANTHER" id="PTHR43045">
    <property type="entry name" value="SHIKIMATE TRANSPORTER"/>
    <property type="match status" value="1"/>
</dbReference>
<comment type="subcellular location">
    <subcellularLocation>
        <location evidence="1">Cell membrane</location>
        <topology evidence="1">Multi-pass membrane protein</topology>
    </subcellularLocation>
</comment>
<protein>
    <submittedName>
        <fullName evidence="9">Transmembrane transport protein</fullName>
    </submittedName>
</protein>
<dbReference type="Gene3D" id="1.20.1250.20">
    <property type="entry name" value="MFS general substrate transporter like domains"/>
    <property type="match status" value="3"/>
</dbReference>
<evidence type="ECO:0000256" key="1">
    <source>
        <dbReference type="ARBA" id="ARBA00004651"/>
    </source>
</evidence>
<dbReference type="EMBL" id="FCNZ02000044">
    <property type="protein sequence ID" value="SAL78727.1"/>
    <property type="molecule type" value="Genomic_DNA"/>
</dbReference>
<feature type="transmembrane region" description="Helical" evidence="7">
    <location>
        <begin position="26"/>
        <end position="49"/>
    </location>
</feature>
<dbReference type="Proteomes" id="UP000054717">
    <property type="component" value="Unassembled WGS sequence"/>
</dbReference>
<feature type="transmembrane region" description="Helical" evidence="7">
    <location>
        <begin position="404"/>
        <end position="429"/>
    </location>
</feature>
<feature type="transmembrane region" description="Helical" evidence="7">
    <location>
        <begin position="91"/>
        <end position="115"/>
    </location>
</feature>
<keyword evidence="4 7" id="KW-0812">Transmembrane</keyword>
<reference evidence="9" key="1">
    <citation type="submission" date="2016-01" db="EMBL/GenBank/DDBJ databases">
        <authorList>
            <person name="Peeters Charlotte."/>
        </authorList>
    </citation>
    <scope>NUCLEOTIDE SEQUENCE</scope>
    <source>
        <strain evidence="9">LMG 22936</strain>
    </source>
</reference>
<dbReference type="SUPFAM" id="SSF103473">
    <property type="entry name" value="MFS general substrate transporter"/>
    <property type="match status" value="1"/>
</dbReference>
<evidence type="ECO:0000313" key="9">
    <source>
        <dbReference type="EMBL" id="SAL78727.1"/>
    </source>
</evidence>
<dbReference type="Pfam" id="PF00083">
    <property type="entry name" value="Sugar_tr"/>
    <property type="match status" value="1"/>
</dbReference>
<evidence type="ECO:0000256" key="7">
    <source>
        <dbReference type="SAM" id="Phobius"/>
    </source>
</evidence>
<feature type="domain" description="Major facilitator superfamily (MFS) profile" evidence="8">
    <location>
        <begin position="1"/>
        <end position="494"/>
    </location>
</feature>
<dbReference type="GO" id="GO:0022857">
    <property type="term" value="F:transmembrane transporter activity"/>
    <property type="evidence" value="ECO:0007669"/>
    <property type="project" value="InterPro"/>
</dbReference>
<proteinExistence type="predicted"/>
<sequence length="499" mass="53101">MGSVHLYGSLAGFFSTLFFPKDNPTAGFLAALATYGAGFLIRPFGAIVFGSLGDRVGRKTTFLVTIVIMGLSTALVAVLPTFEQAGWLSPILLVALRLIQGLAIGGEYGGAAIYVGEVSPAARRGYATSWIQTTSTGGLILSLCVILLCRSALSADDFANWGWRVPFGASVLILLFSLYIRGKLEESPVFKAMLAQGKIAQTPLRSALSSRANVKWIFVGIVMVCGASAHWALSQFYTLFYLTSTLKLDYAVTYRLIIVALVIGAPAYILFGWLSDKIGRKPVMIVGLALAAATTMPIFNGLSRAANPELYDFTKSHVLQVRGQNSTCDFNIFSKPVSLCDVIRDALNRNGLSYSFVATEEAGAALLIDGEASHPRTNADVVSVLKSKGFPEKPDPSRVNKPGIVALLVLLLLIVGAILGPMAAMLVELFPAAIRYTSVSVAYHIASTLFGGSLAFIVTAIQIYSGSVTSGFYFPIASCAVAALIGLLVLPETRGRNIN</sequence>
<dbReference type="STRING" id="326475.AWB66_05905"/>
<feature type="transmembrane region" description="Helical" evidence="7">
    <location>
        <begin position="161"/>
        <end position="180"/>
    </location>
</feature>
<comment type="caution">
    <text evidence="9">The sequence shown here is derived from an EMBL/GenBank/DDBJ whole genome shotgun (WGS) entry which is preliminary data.</text>
</comment>
<dbReference type="GO" id="GO:0005886">
    <property type="term" value="C:plasma membrane"/>
    <property type="evidence" value="ECO:0007669"/>
    <property type="project" value="UniProtKB-SubCell"/>
</dbReference>
<dbReference type="InterPro" id="IPR020846">
    <property type="entry name" value="MFS_dom"/>
</dbReference>
<accession>A0A158KCA8</accession>
<dbReference type="InterPro" id="IPR036259">
    <property type="entry name" value="MFS_trans_sf"/>
</dbReference>
<evidence type="ECO:0000313" key="10">
    <source>
        <dbReference type="Proteomes" id="UP000054717"/>
    </source>
</evidence>
<feature type="transmembrane region" description="Helical" evidence="7">
    <location>
        <begin position="253"/>
        <end position="271"/>
    </location>
</feature>
<evidence type="ECO:0000256" key="5">
    <source>
        <dbReference type="ARBA" id="ARBA00022989"/>
    </source>
</evidence>
<feature type="transmembrane region" description="Helical" evidence="7">
    <location>
        <begin position="136"/>
        <end position="155"/>
    </location>
</feature>
<feature type="transmembrane region" description="Helical" evidence="7">
    <location>
        <begin position="283"/>
        <end position="302"/>
    </location>
</feature>
<keyword evidence="5 7" id="KW-1133">Transmembrane helix</keyword>
<feature type="transmembrane region" description="Helical" evidence="7">
    <location>
        <begin position="470"/>
        <end position="490"/>
    </location>
</feature>
<keyword evidence="3" id="KW-1003">Cell membrane</keyword>
<evidence type="ECO:0000256" key="3">
    <source>
        <dbReference type="ARBA" id="ARBA00022475"/>
    </source>
</evidence>
<dbReference type="PROSITE" id="PS50850">
    <property type="entry name" value="MFS"/>
    <property type="match status" value="1"/>
</dbReference>
<evidence type="ECO:0000256" key="4">
    <source>
        <dbReference type="ARBA" id="ARBA00022692"/>
    </source>
</evidence>
<dbReference type="InterPro" id="IPR005828">
    <property type="entry name" value="MFS_sugar_transport-like"/>
</dbReference>
<keyword evidence="6 7" id="KW-0472">Membrane</keyword>
<dbReference type="AlphaFoldDB" id="A0A158KCA8"/>
<evidence type="ECO:0000256" key="2">
    <source>
        <dbReference type="ARBA" id="ARBA00022448"/>
    </source>
</evidence>
<feature type="transmembrane region" description="Helical" evidence="7">
    <location>
        <begin position="214"/>
        <end position="233"/>
    </location>
</feature>
<keyword evidence="2" id="KW-0813">Transport</keyword>
<dbReference type="PROSITE" id="PS00217">
    <property type="entry name" value="SUGAR_TRANSPORT_2"/>
    <property type="match status" value="1"/>
</dbReference>
<organism evidence="9 10">
    <name type="scientific">Caballeronia telluris</name>
    <dbReference type="NCBI Taxonomy" id="326475"/>
    <lineage>
        <taxon>Bacteria</taxon>
        <taxon>Pseudomonadati</taxon>
        <taxon>Pseudomonadota</taxon>
        <taxon>Betaproteobacteria</taxon>
        <taxon>Burkholderiales</taxon>
        <taxon>Burkholderiaceae</taxon>
        <taxon>Caballeronia</taxon>
    </lineage>
</organism>
<keyword evidence="10" id="KW-1185">Reference proteome</keyword>
<feature type="transmembrane region" description="Helical" evidence="7">
    <location>
        <begin position="441"/>
        <end position="464"/>
    </location>
</feature>
<dbReference type="InterPro" id="IPR005829">
    <property type="entry name" value="Sugar_transporter_CS"/>
</dbReference>
<name>A0A158KCA8_9BURK</name>